<evidence type="ECO:0000313" key="2">
    <source>
        <dbReference type="EMBL" id="MBO1363845.1"/>
    </source>
</evidence>
<sequence>MRSVYRISMFMFVLCAQVTMMMAQRQKPEIVPAVYGIYEGEATNEMVNEKTGAKTPGQKRKVTIEISEGETEFTVVALKDFTIGQYSFDKIPYESCLLYPQTQTKDKKWQIYLESNLYNTFTTKDKKHNVTLGGNIDDDKSFVHEDGTLELDFDLTFDYKTTSKYVFKGKKVKNTTGINKITGRNARHTVYDLQGRRVEKPGKGIYIVNGKKIVFK</sequence>
<accession>A0ABS3M6U8</accession>
<evidence type="ECO:0008006" key="4">
    <source>
        <dbReference type="Google" id="ProtNLM"/>
    </source>
</evidence>
<protein>
    <recommendedName>
        <fullName evidence="4">Lipocalin-like domain-containing protein</fullName>
    </recommendedName>
</protein>
<comment type="caution">
    <text evidence="2">The sequence shown here is derived from an EMBL/GenBank/DDBJ whole genome shotgun (WGS) entry which is preliminary data.</text>
</comment>
<organism evidence="2 3">
    <name type="scientific">Prevotella illustrans</name>
    <dbReference type="NCBI Taxonomy" id="2800387"/>
    <lineage>
        <taxon>Bacteria</taxon>
        <taxon>Pseudomonadati</taxon>
        <taxon>Bacteroidota</taxon>
        <taxon>Bacteroidia</taxon>
        <taxon>Bacteroidales</taxon>
        <taxon>Prevotellaceae</taxon>
        <taxon>Prevotella</taxon>
    </lineage>
</organism>
<feature type="chain" id="PRO_5047368382" description="Lipocalin-like domain-containing protein" evidence="1">
    <location>
        <begin position="24"/>
        <end position="216"/>
    </location>
</feature>
<dbReference type="Proteomes" id="UP000664265">
    <property type="component" value="Unassembled WGS sequence"/>
</dbReference>
<reference evidence="2 3" key="1">
    <citation type="submission" date="2021-01" db="EMBL/GenBank/DDBJ databases">
        <title>Prevotella A2931 sp. nov.</title>
        <authorList>
            <person name="Buhl M."/>
            <person name="Oberhettinger P."/>
        </authorList>
    </citation>
    <scope>NUCLEOTIDE SEQUENCE [LARGE SCALE GENOMIC DNA]</scope>
    <source>
        <strain evidence="2 3">A2931</strain>
    </source>
</reference>
<proteinExistence type="predicted"/>
<keyword evidence="3" id="KW-1185">Reference proteome</keyword>
<name>A0ABS3M6U8_9BACT</name>
<gene>
    <name evidence="2" type="ORF">JHU38_08700</name>
</gene>
<dbReference type="EMBL" id="JAERMS010000028">
    <property type="protein sequence ID" value="MBO1363845.1"/>
    <property type="molecule type" value="Genomic_DNA"/>
</dbReference>
<feature type="signal peptide" evidence="1">
    <location>
        <begin position="1"/>
        <end position="23"/>
    </location>
</feature>
<evidence type="ECO:0000313" key="3">
    <source>
        <dbReference type="Proteomes" id="UP000664265"/>
    </source>
</evidence>
<evidence type="ECO:0000256" key="1">
    <source>
        <dbReference type="SAM" id="SignalP"/>
    </source>
</evidence>
<keyword evidence="1" id="KW-0732">Signal</keyword>